<dbReference type="EMBL" id="CP051774">
    <property type="protein sequence ID" value="QJE99097.1"/>
    <property type="molecule type" value="Genomic_DNA"/>
</dbReference>
<organism evidence="2 3">
    <name type="scientific">Luteolibacter luteus</name>
    <dbReference type="NCBI Taxonomy" id="2728835"/>
    <lineage>
        <taxon>Bacteria</taxon>
        <taxon>Pseudomonadati</taxon>
        <taxon>Verrucomicrobiota</taxon>
        <taxon>Verrucomicrobiia</taxon>
        <taxon>Verrucomicrobiales</taxon>
        <taxon>Verrucomicrobiaceae</taxon>
        <taxon>Luteolibacter</taxon>
    </lineage>
</organism>
<evidence type="ECO:0000256" key="1">
    <source>
        <dbReference type="SAM" id="MobiDB-lite"/>
    </source>
</evidence>
<accession>A0A858RPZ0</accession>
<name>A0A858RPZ0_9BACT</name>
<dbReference type="KEGG" id="luo:HHL09_26065"/>
<feature type="compositionally biased region" description="Polar residues" evidence="1">
    <location>
        <begin position="64"/>
        <end position="75"/>
    </location>
</feature>
<feature type="region of interest" description="Disordered" evidence="1">
    <location>
        <begin position="54"/>
        <end position="75"/>
    </location>
</feature>
<dbReference type="Proteomes" id="UP000501812">
    <property type="component" value="Chromosome"/>
</dbReference>
<evidence type="ECO:0000313" key="3">
    <source>
        <dbReference type="Proteomes" id="UP000501812"/>
    </source>
</evidence>
<proteinExistence type="predicted"/>
<evidence type="ECO:0000313" key="2">
    <source>
        <dbReference type="EMBL" id="QJE99097.1"/>
    </source>
</evidence>
<gene>
    <name evidence="2" type="ORF">HHL09_26065</name>
</gene>
<protein>
    <submittedName>
        <fullName evidence="2">Uncharacterized protein</fullName>
    </submittedName>
</protein>
<keyword evidence="3" id="KW-1185">Reference proteome</keyword>
<dbReference type="RefSeq" id="WP_169457583.1">
    <property type="nucleotide sequence ID" value="NZ_CP051774.1"/>
</dbReference>
<reference evidence="2 3" key="1">
    <citation type="submission" date="2020-04" db="EMBL/GenBank/DDBJ databases">
        <title>Luteolibacter sp. G-1-1-1 isolated from soil.</title>
        <authorList>
            <person name="Dahal R.H."/>
        </authorList>
    </citation>
    <scope>NUCLEOTIDE SEQUENCE [LARGE SCALE GENOMIC DNA]</scope>
    <source>
        <strain evidence="2 3">G-1-1-1</strain>
    </source>
</reference>
<dbReference type="AlphaFoldDB" id="A0A858RPZ0"/>
<sequence>MSSLPDPRTGFTLALPPIALSELKEPTKDFLLANANHGKPPVETMKELLDRGAIRAGFREEGSTDASSNTNKQNP</sequence>